<dbReference type="RefSeq" id="WP_058524227.1">
    <property type="nucleotide sequence ID" value="NZ_CAAAHV010000107.1"/>
</dbReference>
<evidence type="ECO:0000313" key="4">
    <source>
        <dbReference type="Proteomes" id="UP000255066"/>
    </source>
</evidence>
<sequence length="86" mass="10180">MTVHFRYYWPNAFVLWQHKRFGSIDITEVMTSDERIDFESLPVESQIACRHAAWEHLHVNKLLQEANIANIWQADEQRSALRIGVD</sequence>
<gene>
    <name evidence="1" type="ORF">Lbir_2215</name>
    <name evidence="2" type="ORF">NCTC12437_03285</name>
</gene>
<dbReference type="EMBL" id="UGNW01000002">
    <property type="protein sequence ID" value="STX60989.1"/>
    <property type="molecule type" value="Genomic_DNA"/>
</dbReference>
<reference evidence="1 3" key="1">
    <citation type="submission" date="2015-11" db="EMBL/GenBank/DDBJ databases">
        <title>Genomic analysis of 38 Legionella species identifies large and diverse effector repertoires.</title>
        <authorList>
            <person name="Burstein D."/>
            <person name="Amaro F."/>
            <person name="Zusman T."/>
            <person name="Lifshitz Z."/>
            <person name="Cohen O."/>
            <person name="Gilbert J.A."/>
            <person name="Pupko T."/>
            <person name="Shuman H.A."/>
            <person name="Segal G."/>
        </authorList>
    </citation>
    <scope>NUCLEOTIDE SEQUENCE [LARGE SCALE GENOMIC DNA]</scope>
    <source>
        <strain evidence="1 3">CDC#1407-AL-14</strain>
    </source>
</reference>
<dbReference type="Proteomes" id="UP000054735">
    <property type="component" value="Unassembled WGS sequence"/>
</dbReference>
<dbReference type="EMBL" id="LNXT01000042">
    <property type="protein sequence ID" value="KTC69021.1"/>
    <property type="molecule type" value="Genomic_DNA"/>
</dbReference>
<dbReference type="Proteomes" id="UP000255066">
    <property type="component" value="Unassembled WGS sequence"/>
</dbReference>
<protein>
    <submittedName>
        <fullName evidence="2">Uncharacterized protein</fullName>
    </submittedName>
</protein>
<evidence type="ECO:0000313" key="1">
    <source>
        <dbReference type="EMBL" id="KTC69021.1"/>
    </source>
</evidence>
<evidence type="ECO:0000313" key="3">
    <source>
        <dbReference type="Proteomes" id="UP000054735"/>
    </source>
</evidence>
<dbReference type="AlphaFoldDB" id="A0A378JVG1"/>
<reference evidence="2 4" key="2">
    <citation type="submission" date="2018-06" db="EMBL/GenBank/DDBJ databases">
        <authorList>
            <consortium name="Pathogen Informatics"/>
            <person name="Doyle S."/>
        </authorList>
    </citation>
    <scope>NUCLEOTIDE SEQUENCE [LARGE SCALE GENOMIC DNA]</scope>
    <source>
        <strain evidence="2 4">NCTC12437</strain>
    </source>
</reference>
<accession>A0A378JVG1</accession>
<name>A0A378JVG1_9GAMM</name>
<organism evidence="2 4">
    <name type="scientific">Legionella birminghamensis</name>
    <dbReference type="NCBI Taxonomy" id="28083"/>
    <lineage>
        <taxon>Bacteria</taxon>
        <taxon>Pseudomonadati</taxon>
        <taxon>Pseudomonadota</taxon>
        <taxon>Gammaproteobacteria</taxon>
        <taxon>Legionellales</taxon>
        <taxon>Legionellaceae</taxon>
        <taxon>Legionella</taxon>
    </lineage>
</organism>
<evidence type="ECO:0000313" key="2">
    <source>
        <dbReference type="EMBL" id="STX60989.1"/>
    </source>
</evidence>
<keyword evidence="3" id="KW-1185">Reference proteome</keyword>
<proteinExistence type="predicted"/>